<dbReference type="Gene3D" id="3.40.250.10">
    <property type="entry name" value="Rhodanese-like domain"/>
    <property type="match status" value="1"/>
</dbReference>
<keyword evidence="2" id="KW-0732">Signal</keyword>
<dbReference type="CDD" id="cd00158">
    <property type="entry name" value="RHOD"/>
    <property type="match status" value="1"/>
</dbReference>
<keyword evidence="5" id="KW-1185">Reference proteome</keyword>
<feature type="compositionally biased region" description="Low complexity" evidence="1">
    <location>
        <begin position="63"/>
        <end position="72"/>
    </location>
</feature>
<dbReference type="Proteomes" id="UP001595613">
    <property type="component" value="Unassembled WGS sequence"/>
</dbReference>
<feature type="compositionally biased region" description="Pro residues" evidence="1">
    <location>
        <begin position="45"/>
        <end position="62"/>
    </location>
</feature>
<dbReference type="SUPFAM" id="SSF52821">
    <property type="entry name" value="Rhodanese/Cell cycle control phosphatase"/>
    <property type="match status" value="1"/>
</dbReference>
<dbReference type="InterPro" id="IPR001763">
    <property type="entry name" value="Rhodanese-like_dom"/>
</dbReference>
<feature type="region of interest" description="Disordered" evidence="1">
    <location>
        <begin position="28"/>
        <end position="89"/>
    </location>
</feature>
<gene>
    <name evidence="4" type="ORF">ACFOOL_10240</name>
</gene>
<dbReference type="EMBL" id="JBHRYD010000007">
    <property type="protein sequence ID" value="MFC3705135.1"/>
    <property type="molecule type" value="Genomic_DNA"/>
</dbReference>
<sequence length="283" mass="30355">MKKAVFIAMTVTLLASVPALAQDGFNQAPNTGFMTQNPSMQPQPNFQPQPQPSFQPPQPSFTPQPQTDFQPQPSFPQPQPQPQPQPNQTDMMVQQLQQMAQMELQDYGVQPTQQLHDGAMHGPTPSSIPGARVTTTAELFQLVMSNQQPYLLFDVLGGDQTLPGAIMAVNAAQPGSFQDQTQQGFGQFLQQVTGGRQDAALVFYCASTQCWMSYNAALRAANLGYRNVLWYRGGLEAWSYAGLPTMPAGGGMMPNPGGGGMAPNTGGGMMPNMGGGVMQPMGN</sequence>
<dbReference type="InterPro" id="IPR036873">
    <property type="entry name" value="Rhodanese-like_dom_sf"/>
</dbReference>
<organism evidence="4 5">
    <name type="scientific">Devosia honganensis</name>
    <dbReference type="NCBI Taxonomy" id="1610527"/>
    <lineage>
        <taxon>Bacteria</taxon>
        <taxon>Pseudomonadati</taxon>
        <taxon>Pseudomonadota</taxon>
        <taxon>Alphaproteobacteria</taxon>
        <taxon>Hyphomicrobiales</taxon>
        <taxon>Devosiaceae</taxon>
        <taxon>Devosia</taxon>
    </lineage>
</organism>
<evidence type="ECO:0000259" key="3">
    <source>
        <dbReference type="PROSITE" id="PS50206"/>
    </source>
</evidence>
<proteinExistence type="predicted"/>
<feature type="domain" description="Rhodanese" evidence="3">
    <location>
        <begin position="185"/>
        <end position="247"/>
    </location>
</feature>
<name>A0ABV7X0M4_9HYPH</name>
<dbReference type="Pfam" id="PF00581">
    <property type="entry name" value="Rhodanese"/>
    <property type="match status" value="1"/>
</dbReference>
<evidence type="ECO:0000313" key="4">
    <source>
        <dbReference type="EMBL" id="MFC3705135.1"/>
    </source>
</evidence>
<evidence type="ECO:0000313" key="5">
    <source>
        <dbReference type="Proteomes" id="UP001595613"/>
    </source>
</evidence>
<feature type="signal peptide" evidence="2">
    <location>
        <begin position="1"/>
        <end position="21"/>
    </location>
</feature>
<protein>
    <submittedName>
        <fullName evidence="4">Rhodanese-like domain-containing protein</fullName>
    </submittedName>
</protein>
<reference evidence="5" key="1">
    <citation type="journal article" date="2019" name="Int. J. Syst. Evol. Microbiol.">
        <title>The Global Catalogue of Microorganisms (GCM) 10K type strain sequencing project: providing services to taxonomists for standard genome sequencing and annotation.</title>
        <authorList>
            <consortium name="The Broad Institute Genomics Platform"/>
            <consortium name="The Broad Institute Genome Sequencing Center for Infectious Disease"/>
            <person name="Wu L."/>
            <person name="Ma J."/>
        </authorList>
    </citation>
    <scope>NUCLEOTIDE SEQUENCE [LARGE SCALE GENOMIC DNA]</scope>
    <source>
        <strain evidence="5">KCTC 42281</strain>
    </source>
</reference>
<evidence type="ECO:0000256" key="2">
    <source>
        <dbReference type="SAM" id="SignalP"/>
    </source>
</evidence>
<feature type="compositionally biased region" description="Pro residues" evidence="1">
    <location>
        <begin position="73"/>
        <end position="85"/>
    </location>
</feature>
<feature type="chain" id="PRO_5045495274" evidence="2">
    <location>
        <begin position="22"/>
        <end position="283"/>
    </location>
</feature>
<accession>A0ABV7X0M4</accession>
<dbReference type="PROSITE" id="PS50206">
    <property type="entry name" value="RHODANESE_3"/>
    <property type="match status" value="1"/>
</dbReference>
<dbReference type="RefSeq" id="WP_380096860.1">
    <property type="nucleotide sequence ID" value="NZ_JBHRYD010000007.1"/>
</dbReference>
<evidence type="ECO:0000256" key="1">
    <source>
        <dbReference type="SAM" id="MobiDB-lite"/>
    </source>
</evidence>
<comment type="caution">
    <text evidence="4">The sequence shown here is derived from an EMBL/GenBank/DDBJ whole genome shotgun (WGS) entry which is preliminary data.</text>
</comment>